<gene>
    <name evidence="1" type="ORF">S01H1_13004</name>
</gene>
<reference evidence="1" key="1">
    <citation type="journal article" date="2014" name="Front. Microbiol.">
        <title>High frequency of phylogenetically diverse reductive dehalogenase-homologous genes in deep subseafloor sedimentary metagenomes.</title>
        <authorList>
            <person name="Kawai M."/>
            <person name="Futagami T."/>
            <person name="Toyoda A."/>
            <person name="Takaki Y."/>
            <person name="Nishi S."/>
            <person name="Hori S."/>
            <person name="Arai W."/>
            <person name="Tsubouchi T."/>
            <person name="Morono Y."/>
            <person name="Uchiyama I."/>
            <person name="Ito T."/>
            <person name="Fujiyama A."/>
            <person name="Inagaki F."/>
            <person name="Takami H."/>
        </authorList>
    </citation>
    <scope>NUCLEOTIDE SEQUENCE</scope>
    <source>
        <strain evidence="1">Expedition CK06-06</strain>
    </source>
</reference>
<comment type="caution">
    <text evidence="1">The sequence shown here is derived from an EMBL/GenBank/DDBJ whole genome shotgun (WGS) entry which is preliminary data.</text>
</comment>
<organism evidence="1">
    <name type="scientific">marine sediment metagenome</name>
    <dbReference type="NCBI Taxonomy" id="412755"/>
    <lineage>
        <taxon>unclassified sequences</taxon>
        <taxon>metagenomes</taxon>
        <taxon>ecological metagenomes</taxon>
    </lineage>
</organism>
<name>X0RU60_9ZZZZ</name>
<sequence length="62" mass="7653">MEKPQSYYDWKIQFNLKKKGRNIKREKRKNSLGIEDYQFEVFLEDWKKKNLPVKGSSRKILF</sequence>
<dbReference type="EMBL" id="BARS01006697">
    <property type="protein sequence ID" value="GAF72379.1"/>
    <property type="molecule type" value="Genomic_DNA"/>
</dbReference>
<evidence type="ECO:0000313" key="1">
    <source>
        <dbReference type="EMBL" id="GAF72379.1"/>
    </source>
</evidence>
<dbReference type="AlphaFoldDB" id="X0RU60"/>
<accession>X0RU60</accession>
<protein>
    <submittedName>
        <fullName evidence="1">Uncharacterized protein</fullName>
    </submittedName>
</protein>
<proteinExistence type="predicted"/>